<protein>
    <submittedName>
        <fullName evidence="2">DUF1080 domain-containing protein</fullName>
    </submittedName>
</protein>
<dbReference type="Proteomes" id="UP000244441">
    <property type="component" value="Chromosome"/>
</dbReference>
<dbReference type="KEGG" id="cate:C2869_17205"/>
<organism evidence="2 3">
    <name type="scientific">Saccharobesus litoralis</name>
    <dbReference type="NCBI Taxonomy" id="2172099"/>
    <lineage>
        <taxon>Bacteria</taxon>
        <taxon>Pseudomonadati</taxon>
        <taxon>Pseudomonadota</taxon>
        <taxon>Gammaproteobacteria</taxon>
        <taxon>Alteromonadales</taxon>
        <taxon>Alteromonadaceae</taxon>
        <taxon>Saccharobesus</taxon>
    </lineage>
</organism>
<dbReference type="OrthoDB" id="259356at2"/>
<name>A0A2S0VY09_9ALTE</name>
<reference evidence="2 3" key="1">
    <citation type="submission" date="2018-01" db="EMBL/GenBank/DDBJ databases">
        <title>Genome sequence of a Cantenovulum-like bacteria.</title>
        <authorList>
            <person name="Tan W.R."/>
            <person name="Lau N.-S."/>
            <person name="Go F."/>
            <person name="Amirul A.-A.A."/>
        </authorList>
    </citation>
    <scope>NUCLEOTIDE SEQUENCE [LARGE SCALE GENOMIC DNA]</scope>
    <source>
        <strain evidence="2 3">CCB-QB4</strain>
    </source>
</reference>
<evidence type="ECO:0000313" key="2">
    <source>
        <dbReference type="EMBL" id="AWB69065.1"/>
    </source>
</evidence>
<dbReference type="GO" id="GO:0016787">
    <property type="term" value="F:hydrolase activity"/>
    <property type="evidence" value="ECO:0007669"/>
    <property type="project" value="InterPro"/>
</dbReference>
<sequence length="258" mass="29026">MPGNLDQWQIWMGVPHSSVKGLPKGTYTATNLNQHGDPSLAMGLNNDVKNVFQVDHSKAQPELKISGEIYGGLTTLASYQNYHLTMQIKWGDKKWAPRLNAKRDSGVLFHCYGEHGAFWRVWKACQELQVQESDFGDYIPLAGPTATIKTNTLEGHYLYQPEGKHNRLVKGYSHAYLEPDAPHGEWNQVDLYALNDKAVFVINGQVVMAIENSLDKKGQPLTSGQLQIQSEGAEVYYRAIKIRALDKMPSSFTRYLSE</sequence>
<keyword evidence="3" id="KW-1185">Reference proteome</keyword>
<feature type="domain" description="3-keto-alpha-glucoside-1,2-lyase/3-keto-2-hydroxy-glucal hydratase" evidence="1">
    <location>
        <begin position="66"/>
        <end position="243"/>
    </location>
</feature>
<gene>
    <name evidence="2" type="ORF">C2869_17205</name>
</gene>
<evidence type="ECO:0000313" key="3">
    <source>
        <dbReference type="Proteomes" id="UP000244441"/>
    </source>
</evidence>
<dbReference type="Gene3D" id="2.60.120.560">
    <property type="entry name" value="Exo-inulinase, domain 1"/>
    <property type="match status" value="1"/>
</dbReference>
<dbReference type="Pfam" id="PF06439">
    <property type="entry name" value="3keto-disac_hyd"/>
    <property type="match status" value="1"/>
</dbReference>
<dbReference type="EMBL" id="CP026604">
    <property type="protein sequence ID" value="AWB69065.1"/>
    <property type="molecule type" value="Genomic_DNA"/>
</dbReference>
<dbReference type="InterPro" id="IPR010496">
    <property type="entry name" value="AL/BT2_dom"/>
</dbReference>
<dbReference type="AlphaFoldDB" id="A0A2S0VY09"/>
<evidence type="ECO:0000259" key="1">
    <source>
        <dbReference type="Pfam" id="PF06439"/>
    </source>
</evidence>
<proteinExistence type="predicted"/>
<accession>A0A2S0VY09</accession>